<dbReference type="PANTHER" id="PTHR36834">
    <property type="entry name" value="MEMBRANE PROTEIN-RELATED"/>
    <property type="match status" value="1"/>
</dbReference>
<dbReference type="InterPro" id="IPR053150">
    <property type="entry name" value="Teicoplanin_resist-assoc"/>
</dbReference>
<evidence type="ECO:0000313" key="3">
    <source>
        <dbReference type="EMBL" id="GAA1838370.1"/>
    </source>
</evidence>
<feature type="transmembrane region" description="Helical" evidence="1">
    <location>
        <begin position="55"/>
        <end position="79"/>
    </location>
</feature>
<keyword evidence="1" id="KW-0472">Membrane</keyword>
<accession>A0ABP4Z956</accession>
<dbReference type="EMBL" id="BAAANK010000006">
    <property type="protein sequence ID" value="GAA1838370.1"/>
    <property type="molecule type" value="Genomic_DNA"/>
</dbReference>
<dbReference type="InterPro" id="IPR006976">
    <property type="entry name" value="VanZ-like"/>
</dbReference>
<sequence>MPPRVVLAVRWLFAAYLVVLALIVFLPASQAGQVTGVLGWAARVVGDLTDVPVQAAYVVLEFTANIVLFVPFGVLAPLAFPRLRPLAVIALGCATSVVIELVQFTIPSRYPTVSDVIANTLGTVIGYLVVAAVVRRRAARAQVVSRPEPVRSPT</sequence>
<proteinExistence type="predicted"/>
<feature type="domain" description="VanZ-like" evidence="2">
    <location>
        <begin position="13"/>
        <end position="131"/>
    </location>
</feature>
<evidence type="ECO:0000256" key="1">
    <source>
        <dbReference type="SAM" id="Phobius"/>
    </source>
</evidence>
<protein>
    <recommendedName>
        <fullName evidence="2">VanZ-like domain-containing protein</fullName>
    </recommendedName>
</protein>
<organism evidence="3 4">
    <name type="scientific">Agromyces salentinus</name>
    <dbReference type="NCBI Taxonomy" id="269421"/>
    <lineage>
        <taxon>Bacteria</taxon>
        <taxon>Bacillati</taxon>
        <taxon>Actinomycetota</taxon>
        <taxon>Actinomycetes</taxon>
        <taxon>Micrococcales</taxon>
        <taxon>Microbacteriaceae</taxon>
        <taxon>Agromyces</taxon>
    </lineage>
</organism>
<feature type="transmembrane region" description="Helical" evidence="1">
    <location>
        <begin position="116"/>
        <end position="134"/>
    </location>
</feature>
<dbReference type="Pfam" id="PF04892">
    <property type="entry name" value="VanZ"/>
    <property type="match status" value="1"/>
</dbReference>
<keyword evidence="4" id="KW-1185">Reference proteome</keyword>
<reference evidence="4" key="1">
    <citation type="journal article" date="2019" name="Int. J. Syst. Evol. Microbiol.">
        <title>The Global Catalogue of Microorganisms (GCM) 10K type strain sequencing project: providing services to taxonomists for standard genome sequencing and annotation.</title>
        <authorList>
            <consortium name="The Broad Institute Genomics Platform"/>
            <consortium name="The Broad Institute Genome Sequencing Center for Infectious Disease"/>
            <person name="Wu L."/>
            <person name="Ma J."/>
        </authorList>
    </citation>
    <scope>NUCLEOTIDE SEQUENCE [LARGE SCALE GENOMIC DNA]</scope>
    <source>
        <strain evidence="4">JCM 14323</strain>
    </source>
</reference>
<comment type="caution">
    <text evidence="3">The sequence shown here is derived from an EMBL/GenBank/DDBJ whole genome shotgun (WGS) entry which is preliminary data.</text>
</comment>
<evidence type="ECO:0000259" key="2">
    <source>
        <dbReference type="Pfam" id="PF04892"/>
    </source>
</evidence>
<dbReference type="PANTHER" id="PTHR36834:SF1">
    <property type="entry name" value="INTEGRAL MEMBRANE PROTEIN"/>
    <property type="match status" value="1"/>
</dbReference>
<dbReference type="Proteomes" id="UP001501746">
    <property type="component" value="Unassembled WGS sequence"/>
</dbReference>
<feature type="transmembrane region" description="Helical" evidence="1">
    <location>
        <begin position="86"/>
        <end position="104"/>
    </location>
</feature>
<keyword evidence="1" id="KW-1133">Transmembrane helix</keyword>
<keyword evidence="1" id="KW-0812">Transmembrane</keyword>
<evidence type="ECO:0000313" key="4">
    <source>
        <dbReference type="Proteomes" id="UP001501746"/>
    </source>
</evidence>
<gene>
    <name evidence="3" type="ORF">GCM10009750_24970</name>
</gene>
<name>A0ABP4Z956_9MICO</name>